<organism evidence="2 3">
    <name type="scientific">Bacillus spongiae</name>
    <dbReference type="NCBI Taxonomy" id="2683610"/>
    <lineage>
        <taxon>Bacteria</taxon>
        <taxon>Bacillati</taxon>
        <taxon>Bacillota</taxon>
        <taxon>Bacilli</taxon>
        <taxon>Bacillales</taxon>
        <taxon>Bacillaceae</taxon>
        <taxon>Bacillus</taxon>
    </lineage>
</organism>
<evidence type="ECO:0000313" key="3">
    <source>
        <dbReference type="Proteomes" id="UP001312865"/>
    </source>
</evidence>
<feature type="transmembrane region" description="Helical" evidence="1">
    <location>
        <begin position="77"/>
        <end position="97"/>
    </location>
</feature>
<keyword evidence="1" id="KW-1133">Transmembrane helix</keyword>
<feature type="transmembrane region" description="Helical" evidence="1">
    <location>
        <begin position="47"/>
        <end position="71"/>
    </location>
</feature>
<accession>A0ABU8HC65</accession>
<keyword evidence="1" id="KW-0812">Transmembrane</keyword>
<reference evidence="2 3" key="1">
    <citation type="journal article" date="2018" name="J. Microbiol.">
        <title>Bacillus spongiae sp. nov., isolated from sponge of Jeju Island.</title>
        <authorList>
            <person name="Lee G.E."/>
            <person name="Im W.T."/>
            <person name="Park J.S."/>
        </authorList>
    </citation>
    <scope>NUCLEOTIDE SEQUENCE [LARGE SCALE GENOMIC DNA]</scope>
    <source>
        <strain evidence="2 3">135PIL107-10</strain>
    </source>
</reference>
<sequence length="178" mass="20069">MSLIFLLGFIGLLLVIIFRGSIINLVSHDNWLVCKLKTAIWFQNARFGGMFLFIINAILFFTTGLILFGLTFLTIPFLHLFIIIFAVLGSLYFWISVHKAWIGTRQGRLMLGIIGSSFYIILTIIFIYKIVTLTPSYPGEDVTMIFIGWMMAITVTGVAAIMCFFSTGFSNDPVKSQK</sequence>
<dbReference type="EMBL" id="JBBAXC010000004">
    <property type="protein sequence ID" value="MEI5906776.1"/>
    <property type="molecule type" value="Genomic_DNA"/>
</dbReference>
<feature type="transmembrane region" description="Helical" evidence="1">
    <location>
        <begin position="109"/>
        <end position="131"/>
    </location>
</feature>
<comment type="caution">
    <text evidence="2">The sequence shown here is derived from an EMBL/GenBank/DDBJ whole genome shotgun (WGS) entry which is preliminary data.</text>
</comment>
<feature type="transmembrane region" description="Helical" evidence="1">
    <location>
        <begin position="143"/>
        <end position="169"/>
    </location>
</feature>
<protein>
    <submittedName>
        <fullName evidence="2">Uncharacterized protein</fullName>
    </submittedName>
</protein>
<evidence type="ECO:0000313" key="2">
    <source>
        <dbReference type="EMBL" id="MEI5906776.1"/>
    </source>
</evidence>
<gene>
    <name evidence="2" type="ORF">WAK64_06855</name>
</gene>
<dbReference type="Proteomes" id="UP001312865">
    <property type="component" value="Unassembled WGS sequence"/>
</dbReference>
<evidence type="ECO:0000256" key="1">
    <source>
        <dbReference type="SAM" id="Phobius"/>
    </source>
</evidence>
<keyword evidence="3" id="KW-1185">Reference proteome</keyword>
<proteinExistence type="predicted"/>
<feature type="transmembrane region" description="Helical" evidence="1">
    <location>
        <begin position="6"/>
        <end position="26"/>
    </location>
</feature>
<keyword evidence="1" id="KW-0472">Membrane</keyword>
<name>A0ABU8HC65_9BACI</name>